<organism evidence="10">
    <name type="scientific">Bellilinea caldifistulae</name>
    <dbReference type="NCBI Taxonomy" id="360411"/>
    <lineage>
        <taxon>Bacteria</taxon>
        <taxon>Bacillati</taxon>
        <taxon>Chloroflexota</taxon>
        <taxon>Anaerolineae</taxon>
        <taxon>Anaerolineales</taxon>
        <taxon>Anaerolineaceae</taxon>
        <taxon>Bellilinea</taxon>
    </lineage>
</organism>
<accession>A0A7C4Q2X6</accession>
<evidence type="ECO:0000256" key="3">
    <source>
        <dbReference type="ARBA" id="ARBA00022737"/>
    </source>
</evidence>
<proteinExistence type="predicted"/>
<dbReference type="CDD" id="cd05819">
    <property type="entry name" value="NHL"/>
    <property type="match status" value="1"/>
</dbReference>
<gene>
    <name evidence="10" type="ORF">ENT17_04045</name>
</gene>
<feature type="domain" description="Yip1" evidence="9">
    <location>
        <begin position="476"/>
        <end position="646"/>
    </location>
</feature>
<evidence type="ECO:0000313" key="10">
    <source>
        <dbReference type="EMBL" id="HGS86769.1"/>
    </source>
</evidence>
<feature type="transmembrane region" description="Helical" evidence="7">
    <location>
        <begin position="496"/>
        <end position="516"/>
    </location>
</feature>
<dbReference type="SUPFAM" id="SSF101898">
    <property type="entry name" value="NHL repeat"/>
    <property type="match status" value="1"/>
</dbReference>
<keyword evidence="8" id="KW-0732">Signal</keyword>
<feature type="signal peptide" evidence="8">
    <location>
        <begin position="1"/>
        <end position="27"/>
    </location>
</feature>
<dbReference type="Gene3D" id="1.25.40.10">
    <property type="entry name" value="Tetratricopeptide repeat domain"/>
    <property type="match status" value="1"/>
</dbReference>
<keyword evidence="3" id="KW-0677">Repeat</keyword>
<evidence type="ECO:0000256" key="8">
    <source>
        <dbReference type="SAM" id="SignalP"/>
    </source>
</evidence>
<dbReference type="SUPFAM" id="SSF48452">
    <property type="entry name" value="TPR-like"/>
    <property type="match status" value="1"/>
</dbReference>
<dbReference type="PROSITE" id="PS51125">
    <property type="entry name" value="NHL"/>
    <property type="match status" value="1"/>
</dbReference>
<keyword evidence="4 7" id="KW-1133">Transmembrane helix</keyword>
<dbReference type="InterPro" id="IPR006977">
    <property type="entry name" value="Yip1_dom"/>
</dbReference>
<dbReference type="InterPro" id="IPR011042">
    <property type="entry name" value="6-blade_b-propeller_TolB-like"/>
</dbReference>
<reference evidence="10" key="1">
    <citation type="journal article" date="2020" name="mSystems">
        <title>Genome- and Community-Level Interaction Insights into Carbon Utilization and Element Cycling Functions of Hydrothermarchaeota in Hydrothermal Sediment.</title>
        <authorList>
            <person name="Zhou Z."/>
            <person name="Liu Y."/>
            <person name="Xu W."/>
            <person name="Pan J."/>
            <person name="Luo Z.H."/>
            <person name="Li M."/>
        </authorList>
    </citation>
    <scope>NUCLEOTIDE SEQUENCE [LARGE SCALE GENOMIC DNA]</scope>
    <source>
        <strain evidence="10">SpSt-556</strain>
    </source>
</reference>
<feature type="transmembrane region" description="Helical" evidence="7">
    <location>
        <begin position="425"/>
        <end position="442"/>
    </location>
</feature>
<dbReference type="InterPro" id="IPR050952">
    <property type="entry name" value="TRIM-NHL_E3_ligases"/>
</dbReference>
<evidence type="ECO:0000256" key="2">
    <source>
        <dbReference type="ARBA" id="ARBA00022692"/>
    </source>
</evidence>
<dbReference type="Pfam" id="PF04893">
    <property type="entry name" value="Yip1"/>
    <property type="match status" value="1"/>
</dbReference>
<comment type="subcellular location">
    <subcellularLocation>
        <location evidence="1">Membrane</location>
        <topology evidence="1">Multi-pass membrane protein</topology>
    </subcellularLocation>
</comment>
<feature type="chain" id="PRO_5028363406" description="Yip1 domain-containing protein" evidence="8">
    <location>
        <begin position="28"/>
        <end position="672"/>
    </location>
</feature>
<feature type="repeat" description="NHL" evidence="6">
    <location>
        <begin position="94"/>
        <end position="130"/>
    </location>
</feature>
<feature type="transmembrane region" description="Helical" evidence="7">
    <location>
        <begin position="606"/>
        <end position="626"/>
    </location>
</feature>
<dbReference type="InterPro" id="IPR011990">
    <property type="entry name" value="TPR-like_helical_dom_sf"/>
</dbReference>
<protein>
    <recommendedName>
        <fullName evidence="9">Yip1 domain-containing protein</fullName>
    </recommendedName>
</protein>
<dbReference type="Gene3D" id="2.120.10.30">
    <property type="entry name" value="TolB, C-terminal domain"/>
    <property type="match status" value="2"/>
</dbReference>
<evidence type="ECO:0000256" key="4">
    <source>
        <dbReference type="ARBA" id="ARBA00022989"/>
    </source>
</evidence>
<keyword evidence="2 7" id="KW-0812">Transmembrane</keyword>
<evidence type="ECO:0000256" key="1">
    <source>
        <dbReference type="ARBA" id="ARBA00004141"/>
    </source>
</evidence>
<feature type="transmembrane region" description="Helical" evidence="7">
    <location>
        <begin position="633"/>
        <end position="654"/>
    </location>
</feature>
<evidence type="ECO:0000256" key="6">
    <source>
        <dbReference type="PROSITE-ProRule" id="PRU00504"/>
    </source>
</evidence>
<dbReference type="InterPro" id="IPR001258">
    <property type="entry name" value="NHL_repeat"/>
</dbReference>
<dbReference type="AlphaFoldDB" id="A0A7C4Q2X6"/>
<feature type="transmembrane region" description="Helical" evidence="7">
    <location>
        <begin position="566"/>
        <end position="586"/>
    </location>
</feature>
<evidence type="ECO:0000259" key="9">
    <source>
        <dbReference type="Pfam" id="PF04893"/>
    </source>
</evidence>
<evidence type="ECO:0000256" key="7">
    <source>
        <dbReference type="SAM" id="Phobius"/>
    </source>
</evidence>
<sequence length="672" mass="75968">MKRAMRGVLVVLVVMLLAGSLPQPAEALTPYRTWALGPRGRLYLTQDAYIPFNEIELPINAAEDLYITPEGQIYIADTGNGRILRLQQDGLTAEFGKGLLEKPTGVFVDGEGVIYVADAGKNHVVILDADGNLINEFGRPSEPLFGRRAEFLPRKLVVDARKNIYIISEASVNGVVQMNTAGQFIGYFGANTAEMSLKMILQRLFLTREQLEQFIKNEAASPSNLAIDRRSLIYTVTAGTSPRKSIRKFTIAGKNIFPDTFGSSTFRDVHISEEGLLTAVDASGVIYEYVENGMLLFVFGAPDQGEQRRGTLRNPTGIARFGENLYVLDKEKNALVVFRTTAFARLVHDGVRRYVEGFYTEAKPYFEEVLNYNGSFIMTYQAIGDAYFKEGNYAQALTAYRYAEDRKGFSEAFWELRNAVLQRHLAQFLGVILALGVVQGLGRRLDRRFGWLQPLRRVGGRLAAVRFVDDFRFLFRFIRQPADSFYYIKRSLRGSVWFALLLYGWVIAVRLLTLYWTGFVFNPYASANDVPVAREVITLLIAIGLWNVANYLISTITDGEGRFRDVFIGSAYSLFPYALFALPLALFSNVLTLNEIFIYTFSRDLIYAWCVLMLVIMVMEIHNYSFAETLRNIALTLFTMLMFLLTAYIFFVLFNQLVDFVQAIVQEVGLRG</sequence>
<feature type="transmembrane region" description="Helical" evidence="7">
    <location>
        <begin position="536"/>
        <end position="554"/>
    </location>
</feature>
<evidence type="ECO:0000256" key="5">
    <source>
        <dbReference type="ARBA" id="ARBA00023136"/>
    </source>
</evidence>
<comment type="caution">
    <text evidence="10">The sequence shown here is derived from an EMBL/GenBank/DDBJ whole genome shotgun (WGS) entry which is preliminary data.</text>
</comment>
<keyword evidence="5 7" id="KW-0472">Membrane</keyword>
<name>A0A7C4Q2X6_9CHLR</name>
<dbReference type="PANTHER" id="PTHR24104">
    <property type="entry name" value="E3 UBIQUITIN-PROTEIN LIGASE NHLRC1-RELATED"/>
    <property type="match status" value="1"/>
</dbReference>
<dbReference type="EMBL" id="DSXR01000050">
    <property type="protein sequence ID" value="HGS86769.1"/>
    <property type="molecule type" value="Genomic_DNA"/>
</dbReference>
<dbReference type="GO" id="GO:0016020">
    <property type="term" value="C:membrane"/>
    <property type="evidence" value="ECO:0007669"/>
    <property type="project" value="UniProtKB-SubCell"/>
</dbReference>